<name>A0AAE7CK10_STRAT</name>
<dbReference type="Proteomes" id="UP000502504">
    <property type="component" value="Chromosome"/>
</dbReference>
<reference evidence="1 2" key="1">
    <citation type="submission" date="2020-03" db="EMBL/GenBank/DDBJ databases">
        <title>Is there a link between lipid content and antibiotic production in Streptomyces?</title>
        <authorList>
            <person name="David M."/>
            <person name="Lejeune C."/>
            <person name="Abreu S."/>
            <person name="Thibessard A."/>
            <person name="Leblond P."/>
            <person name="Chaminade P."/>
            <person name="Virolle M.-J."/>
        </authorList>
    </citation>
    <scope>NUCLEOTIDE SEQUENCE [LARGE SCALE GENOMIC DNA]</scope>
    <source>
        <strain evidence="1 2">DSM 41481</strain>
    </source>
</reference>
<gene>
    <name evidence="1" type="ORF">HCX60_06170</name>
</gene>
<evidence type="ECO:0000313" key="1">
    <source>
        <dbReference type="EMBL" id="QIT43148.1"/>
    </source>
</evidence>
<dbReference type="EMBL" id="CP050692">
    <property type="protein sequence ID" value="QIT43148.1"/>
    <property type="molecule type" value="Genomic_DNA"/>
</dbReference>
<evidence type="ECO:0000313" key="2">
    <source>
        <dbReference type="Proteomes" id="UP000502504"/>
    </source>
</evidence>
<organism evidence="1 2">
    <name type="scientific">Streptomyces antibioticus</name>
    <dbReference type="NCBI Taxonomy" id="1890"/>
    <lineage>
        <taxon>Bacteria</taxon>
        <taxon>Bacillati</taxon>
        <taxon>Actinomycetota</taxon>
        <taxon>Actinomycetes</taxon>
        <taxon>Kitasatosporales</taxon>
        <taxon>Streptomycetaceae</taxon>
        <taxon>Streptomyces</taxon>
    </lineage>
</organism>
<proteinExistence type="predicted"/>
<dbReference type="AlphaFoldDB" id="A0AAE7CK10"/>
<protein>
    <submittedName>
        <fullName evidence="1">Uncharacterized protein</fullName>
    </submittedName>
</protein>
<accession>A0AAE7CK10</accession>
<sequence length="45" mass="4952">MASQGWNSPSASWWTRESKTLRWMAPVMSCGLAWMSNDTGSVSTA</sequence>